<sequence>MAIQVHVKGKHLKVTDGLREHAEQRLQRLEKYFGNIREARVIESIEGGEHRVEVTLEGDGLLLRGEERTEDMYASLDRCVDKLEQRVKKFKAKHTHLRNHQESLRNTPASNGVGIDGILPAETEDEPDNTPRIVRTKAVTMKPMGIDDAVQMLELVGHDWYVYLDSDTHMTQVVYRRRDGNYGLVTPKI</sequence>
<comment type="subcellular location">
    <subcellularLocation>
        <location evidence="1">Cytoplasm</location>
    </subcellularLocation>
</comment>
<gene>
    <name evidence="1" type="primary">hpf</name>
    <name evidence="3" type="ORF">CCAX7_47240</name>
</gene>
<dbReference type="KEGG" id="ccot:CCAX7_47240"/>
<dbReference type="InterPro" id="IPR034694">
    <property type="entry name" value="HPF_long/plastid"/>
</dbReference>
<dbReference type="FunCoup" id="A0A402CQB1">
    <property type="interactions" value="344"/>
</dbReference>
<evidence type="ECO:0000256" key="1">
    <source>
        <dbReference type="HAMAP-Rule" id="MF_00839"/>
    </source>
</evidence>
<comment type="similarity">
    <text evidence="1">Belongs to the HPF/YfiA ribosome-associated protein family. Long HPF subfamily.</text>
</comment>
<dbReference type="PANTHER" id="PTHR33231:SF1">
    <property type="entry name" value="30S RIBOSOMAL PROTEIN"/>
    <property type="match status" value="1"/>
</dbReference>
<organism evidence="3 4">
    <name type="scientific">Capsulimonas corticalis</name>
    <dbReference type="NCBI Taxonomy" id="2219043"/>
    <lineage>
        <taxon>Bacteria</taxon>
        <taxon>Bacillati</taxon>
        <taxon>Armatimonadota</taxon>
        <taxon>Armatimonadia</taxon>
        <taxon>Capsulimonadales</taxon>
        <taxon>Capsulimonadaceae</taxon>
        <taxon>Capsulimonas</taxon>
    </lineage>
</organism>
<keyword evidence="1" id="KW-0810">Translation regulation</keyword>
<dbReference type="Pfam" id="PF16321">
    <property type="entry name" value="Ribosom_S30AE_C"/>
    <property type="match status" value="1"/>
</dbReference>
<dbReference type="EMBL" id="AP025739">
    <property type="protein sequence ID" value="BDI32673.1"/>
    <property type="molecule type" value="Genomic_DNA"/>
</dbReference>
<dbReference type="AlphaFoldDB" id="A0A402CQB1"/>
<dbReference type="Gene3D" id="3.30.160.100">
    <property type="entry name" value="Ribosome hibernation promotion factor-like"/>
    <property type="match status" value="1"/>
</dbReference>
<dbReference type="Pfam" id="PF02482">
    <property type="entry name" value="Ribosomal_S30AE"/>
    <property type="match status" value="1"/>
</dbReference>
<keyword evidence="1" id="KW-0963">Cytoplasm</keyword>
<dbReference type="InterPro" id="IPR032528">
    <property type="entry name" value="Ribosom_S30AE_C"/>
</dbReference>
<dbReference type="GO" id="GO:0045900">
    <property type="term" value="P:negative regulation of translational elongation"/>
    <property type="evidence" value="ECO:0007669"/>
    <property type="project" value="TreeGrafter"/>
</dbReference>
<dbReference type="PANTHER" id="PTHR33231">
    <property type="entry name" value="30S RIBOSOMAL PROTEIN"/>
    <property type="match status" value="1"/>
</dbReference>
<dbReference type="Gene3D" id="3.30.505.50">
    <property type="entry name" value="Sigma 54 modulation/S30EA ribosomal protein, C-terminal domain"/>
    <property type="match status" value="1"/>
</dbReference>
<dbReference type="InterPro" id="IPR050574">
    <property type="entry name" value="HPF/YfiA_ribosome-assoc"/>
</dbReference>
<comment type="function">
    <text evidence="1">Required for dimerization of active 70S ribosomes into 100S ribosomes in stationary phase; 100S ribosomes are translationally inactive and sometimes present during exponential growth.</text>
</comment>
<dbReference type="NCBIfam" id="TIGR00741">
    <property type="entry name" value="yfiA"/>
    <property type="match status" value="1"/>
</dbReference>
<evidence type="ECO:0000313" key="4">
    <source>
        <dbReference type="Proteomes" id="UP000287394"/>
    </source>
</evidence>
<dbReference type="InterPro" id="IPR003489">
    <property type="entry name" value="RHF/RaiA"/>
</dbReference>
<reference evidence="3 4" key="1">
    <citation type="journal article" date="2019" name="Int. J. Syst. Evol. Microbiol.">
        <title>Capsulimonas corticalis gen. nov., sp. nov., an aerobic capsulated bacterium, of a novel bacterial order, Capsulimonadales ord. nov., of the class Armatimonadia of the phylum Armatimonadetes.</title>
        <authorList>
            <person name="Li J."/>
            <person name="Kudo C."/>
            <person name="Tonouchi A."/>
        </authorList>
    </citation>
    <scope>NUCLEOTIDE SEQUENCE [LARGE SCALE GENOMIC DNA]</scope>
    <source>
        <strain evidence="3 4">AX-7</strain>
    </source>
</reference>
<accession>A0A402CQB1</accession>
<name>A0A402CQB1_9BACT</name>
<dbReference type="CDD" id="cd00552">
    <property type="entry name" value="RaiA"/>
    <property type="match status" value="1"/>
</dbReference>
<comment type="subunit">
    <text evidence="1">Interacts with 100S ribosomes.</text>
</comment>
<dbReference type="RefSeq" id="WP_165863929.1">
    <property type="nucleotide sequence ID" value="NZ_AP025739.1"/>
</dbReference>
<dbReference type="InterPro" id="IPR038416">
    <property type="entry name" value="Ribosom_S30AE_C_sf"/>
</dbReference>
<dbReference type="HAMAP" id="MF_00839">
    <property type="entry name" value="HPF"/>
    <property type="match status" value="1"/>
</dbReference>
<evidence type="ECO:0000313" key="3">
    <source>
        <dbReference type="EMBL" id="BDI32673.1"/>
    </source>
</evidence>
<dbReference type="GO" id="GO:0043024">
    <property type="term" value="F:ribosomal small subunit binding"/>
    <property type="evidence" value="ECO:0007669"/>
    <property type="project" value="TreeGrafter"/>
</dbReference>
<dbReference type="Proteomes" id="UP000287394">
    <property type="component" value="Chromosome"/>
</dbReference>
<feature type="domain" description="Sigma 54 modulation/S30EA ribosomal protein C-terminal" evidence="2">
    <location>
        <begin position="130"/>
        <end position="184"/>
    </location>
</feature>
<dbReference type="GO" id="GO:0022627">
    <property type="term" value="C:cytosolic small ribosomal subunit"/>
    <property type="evidence" value="ECO:0007669"/>
    <property type="project" value="TreeGrafter"/>
</dbReference>
<dbReference type="InterPro" id="IPR036567">
    <property type="entry name" value="RHF-like"/>
</dbReference>
<dbReference type="SUPFAM" id="SSF69754">
    <property type="entry name" value="Ribosome binding protein Y (YfiA homologue)"/>
    <property type="match status" value="1"/>
</dbReference>
<evidence type="ECO:0000259" key="2">
    <source>
        <dbReference type="Pfam" id="PF16321"/>
    </source>
</evidence>
<keyword evidence="4" id="KW-1185">Reference proteome</keyword>
<protein>
    <recommendedName>
        <fullName evidence="1">Ribosome hibernation promoting factor</fullName>
        <shortName evidence="1">HPF</shortName>
    </recommendedName>
</protein>
<proteinExistence type="inferred from homology"/>